<proteinExistence type="predicted"/>
<evidence type="ECO:0000256" key="2">
    <source>
        <dbReference type="ARBA" id="ARBA00023315"/>
    </source>
</evidence>
<dbReference type="AlphaFoldDB" id="A0A517VPH0"/>
<dbReference type="RefSeq" id="WP_144980176.1">
    <property type="nucleotide sequence ID" value="NZ_CP037920.1"/>
</dbReference>
<dbReference type="GO" id="GO:0047663">
    <property type="term" value="F:aminoglycoside 6'-N-acetyltransferase activity"/>
    <property type="evidence" value="ECO:0007669"/>
    <property type="project" value="UniProtKB-EC"/>
</dbReference>
<dbReference type="Gene3D" id="3.40.630.30">
    <property type="match status" value="1"/>
</dbReference>
<dbReference type="InterPro" id="IPR000182">
    <property type="entry name" value="GNAT_dom"/>
</dbReference>
<protein>
    <submittedName>
        <fullName evidence="4">Aminoglycoside N(6')-acetyltransferase type 1</fullName>
        <ecNumber evidence="4">2.3.1.82</ecNumber>
    </submittedName>
</protein>
<keyword evidence="2 4" id="KW-0012">Acyltransferase</keyword>
<organism evidence="4 5">
    <name type="scientific">Gimesia aquarii</name>
    <dbReference type="NCBI Taxonomy" id="2527964"/>
    <lineage>
        <taxon>Bacteria</taxon>
        <taxon>Pseudomonadati</taxon>
        <taxon>Planctomycetota</taxon>
        <taxon>Planctomycetia</taxon>
        <taxon>Planctomycetales</taxon>
        <taxon>Planctomycetaceae</taxon>
        <taxon>Gimesia</taxon>
    </lineage>
</organism>
<dbReference type="InterPro" id="IPR016181">
    <property type="entry name" value="Acyl_CoA_acyltransferase"/>
</dbReference>
<name>A0A517VPH0_9PLAN</name>
<dbReference type="SUPFAM" id="SSF55729">
    <property type="entry name" value="Acyl-CoA N-acyltransferases (Nat)"/>
    <property type="match status" value="1"/>
</dbReference>
<feature type="domain" description="N-acetyltransferase" evidence="3">
    <location>
        <begin position="5"/>
        <end position="153"/>
    </location>
</feature>
<dbReference type="PANTHER" id="PTHR43877">
    <property type="entry name" value="AMINOALKYLPHOSPHONATE N-ACETYLTRANSFERASE-RELATED-RELATED"/>
    <property type="match status" value="1"/>
</dbReference>
<dbReference type="Pfam" id="PF00583">
    <property type="entry name" value="Acetyltransf_1"/>
    <property type="match status" value="1"/>
</dbReference>
<accession>A0A517VPH0</accession>
<dbReference type="PROSITE" id="PS51186">
    <property type="entry name" value="GNAT"/>
    <property type="match status" value="1"/>
</dbReference>
<dbReference type="KEGG" id="gaw:V144x_02520"/>
<keyword evidence="1 4" id="KW-0808">Transferase</keyword>
<dbReference type="EC" id="2.3.1.82" evidence="4"/>
<gene>
    <name evidence="4" type="ORF">V144x_02520</name>
</gene>
<reference evidence="4 5" key="1">
    <citation type="submission" date="2019-03" db="EMBL/GenBank/DDBJ databases">
        <title>Deep-cultivation of Planctomycetes and their phenomic and genomic characterization uncovers novel biology.</title>
        <authorList>
            <person name="Wiegand S."/>
            <person name="Jogler M."/>
            <person name="Boedeker C."/>
            <person name="Pinto D."/>
            <person name="Vollmers J."/>
            <person name="Rivas-Marin E."/>
            <person name="Kohn T."/>
            <person name="Peeters S.H."/>
            <person name="Heuer A."/>
            <person name="Rast P."/>
            <person name="Oberbeckmann S."/>
            <person name="Bunk B."/>
            <person name="Jeske O."/>
            <person name="Meyerdierks A."/>
            <person name="Storesund J.E."/>
            <person name="Kallscheuer N."/>
            <person name="Luecker S."/>
            <person name="Lage O.M."/>
            <person name="Pohl T."/>
            <person name="Merkel B.J."/>
            <person name="Hornburger P."/>
            <person name="Mueller R.-W."/>
            <person name="Bruemmer F."/>
            <person name="Labrenz M."/>
            <person name="Spormann A.M."/>
            <person name="Op den Camp H."/>
            <person name="Overmann J."/>
            <person name="Amann R."/>
            <person name="Jetten M.S.M."/>
            <person name="Mascher T."/>
            <person name="Medema M.H."/>
            <person name="Devos D.P."/>
            <person name="Kaster A.-K."/>
            <person name="Ovreas L."/>
            <person name="Rohde M."/>
            <person name="Galperin M.Y."/>
            <person name="Jogler C."/>
        </authorList>
    </citation>
    <scope>NUCLEOTIDE SEQUENCE [LARGE SCALE GENOMIC DNA]</scope>
    <source>
        <strain evidence="4 5">V144</strain>
    </source>
</reference>
<dbReference type="CDD" id="cd04301">
    <property type="entry name" value="NAT_SF"/>
    <property type="match status" value="1"/>
</dbReference>
<evidence type="ECO:0000259" key="3">
    <source>
        <dbReference type="PROSITE" id="PS51186"/>
    </source>
</evidence>
<evidence type="ECO:0000313" key="5">
    <source>
        <dbReference type="Proteomes" id="UP000318704"/>
    </source>
</evidence>
<evidence type="ECO:0000256" key="1">
    <source>
        <dbReference type="ARBA" id="ARBA00022679"/>
    </source>
</evidence>
<evidence type="ECO:0000313" key="4">
    <source>
        <dbReference type="EMBL" id="QDT94820.1"/>
    </source>
</evidence>
<dbReference type="InterPro" id="IPR050832">
    <property type="entry name" value="Bact_Acetyltransf"/>
</dbReference>
<dbReference type="Proteomes" id="UP000318704">
    <property type="component" value="Chromosome"/>
</dbReference>
<sequence>MPTTAAIRQCVEADADIVVKLLPQLWPDLAIDRNKAKATFCKSARSGSHRHFCATVDERIVGYCSMSTKHSLWCQGSIAHVDEIIVDTQFRGQGIGTQLLKQVENSARDMGCERIELDSALHRTDAHQFYEGLGFENRAHLFSKRLTNRGNDA</sequence>
<dbReference type="EMBL" id="CP037920">
    <property type="protein sequence ID" value="QDT94820.1"/>
    <property type="molecule type" value="Genomic_DNA"/>
</dbReference>